<protein>
    <recommendedName>
        <fullName evidence="5">Gfo/Idh/MocA-like oxidoreductase N-terminal domain-containing protein</fullName>
    </recommendedName>
</protein>
<sequence length="378" mass="41644">MADHVRTIGVGVIGTGFIGKAHSIAYSAVSSVFGTGLRPTLEIVCDLSPERAADRAADLGFDRYTDQWQELIDDSDVELISICAPNALHRDISIAALEAGKHVWCEKPMAMSLTDAEDMVTAARSSSRKTIVGYNYIKNPAVTHAQRLISDGMIGRITGFHGRYDVDNEADENQPYSWRLSRDRSGTGAIADILSHLLSVAHFITNSEVSNVVADIDVVHRQRPDPTNPSVSREVDNDDTVAALIHFANGAHGTLGASRVNWGRKCGLRWEVHGSRGTITHDQERLNELRLFTAEDDPSIAGFRTILTGPEHPPYSAFLPRGGHTLGYMDVKICELHQLLQAIENNTRAWPDFEAAVAIERVMDQVERSALERTWLNI</sequence>
<dbReference type="AlphaFoldDB" id="A0A381TEL3"/>
<dbReference type="SUPFAM" id="SSF55347">
    <property type="entry name" value="Glyceraldehyde-3-phosphate dehydrogenase-like, C-terminal domain"/>
    <property type="match status" value="1"/>
</dbReference>
<evidence type="ECO:0000259" key="3">
    <source>
        <dbReference type="Pfam" id="PF22725"/>
    </source>
</evidence>
<dbReference type="EMBL" id="UINC01004396">
    <property type="protein sequence ID" value="SVA14018.1"/>
    <property type="molecule type" value="Genomic_DNA"/>
</dbReference>
<name>A0A381TEL3_9ZZZZ</name>
<dbReference type="PANTHER" id="PTHR43818">
    <property type="entry name" value="BCDNA.GH03377"/>
    <property type="match status" value="1"/>
</dbReference>
<dbReference type="PANTHER" id="PTHR43818:SF11">
    <property type="entry name" value="BCDNA.GH03377"/>
    <property type="match status" value="1"/>
</dbReference>
<dbReference type="InterPro" id="IPR050463">
    <property type="entry name" value="Gfo/Idh/MocA_oxidrdct_glycsds"/>
</dbReference>
<organism evidence="4">
    <name type="scientific">marine metagenome</name>
    <dbReference type="NCBI Taxonomy" id="408172"/>
    <lineage>
        <taxon>unclassified sequences</taxon>
        <taxon>metagenomes</taxon>
        <taxon>ecological metagenomes</taxon>
    </lineage>
</organism>
<evidence type="ECO:0000313" key="4">
    <source>
        <dbReference type="EMBL" id="SVA14018.1"/>
    </source>
</evidence>
<feature type="domain" description="Gfo/Idh/MocA-like oxidoreductase N-terminal" evidence="2">
    <location>
        <begin position="8"/>
        <end position="134"/>
    </location>
</feature>
<evidence type="ECO:0000256" key="1">
    <source>
        <dbReference type="ARBA" id="ARBA00023002"/>
    </source>
</evidence>
<accession>A0A381TEL3</accession>
<dbReference type="Pfam" id="PF22725">
    <property type="entry name" value="GFO_IDH_MocA_C3"/>
    <property type="match status" value="1"/>
</dbReference>
<proteinExistence type="predicted"/>
<dbReference type="GO" id="GO:0000166">
    <property type="term" value="F:nucleotide binding"/>
    <property type="evidence" value="ECO:0007669"/>
    <property type="project" value="InterPro"/>
</dbReference>
<dbReference type="InterPro" id="IPR000683">
    <property type="entry name" value="Gfo/Idh/MocA-like_OxRdtase_N"/>
</dbReference>
<dbReference type="Gene3D" id="3.40.50.720">
    <property type="entry name" value="NAD(P)-binding Rossmann-like Domain"/>
    <property type="match status" value="1"/>
</dbReference>
<dbReference type="GO" id="GO:0016491">
    <property type="term" value="F:oxidoreductase activity"/>
    <property type="evidence" value="ECO:0007669"/>
    <property type="project" value="UniProtKB-KW"/>
</dbReference>
<keyword evidence="1" id="KW-0560">Oxidoreductase</keyword>
<dbReference type="SUPFAM" id="SSF51735">
    <property type="entry name" value="NAD(P)-binding Rossmann-fold domains"/>
    <property type="match status" value="1"/>
</dbReference>
<feature type="domain" description="GFO/IDH/MocA-like oxidoreductase" evidence="3">
    <location>
        <begin position="143"/>
        <end position="279"/>
    </location>
</feature>
<dbReference type="Gene3D" id="3.30.360.10">
    <property type="entry name" value="Dihydrodipicolinate Reductase, domain 2"/>
    <property type="match status" value="1"/>
</dbReference>
<evidence type="ECO:0000259" key="2">
    <source>
        <dbReference type="Pfam" id="PF01408"/>
    </source>
</evidence>
<gene>
    <name evidence="4" type="ORF">METZ01_LOCUS66872</name>
</gene>
<reference evidence="4" key="1">
    <citation type="submission" date="2018-05" db="EMBL/GenBank/DDBJ databases">
        <authorList>
            <person name="Lanie J.A."/>
            <person name="Ng W.-L."/>
            <person name="Kazmierczak K.M."/>
            <person name="Andrzejewski T.M."/>
            <person name="Davidsen T.M."/>
            <person name="Wayne K.J."/>
            <person name="Tettelin H."/>
            <person name="Glass J.I."/>
            <person name="Rusch D."/>
            <person name="Podicherti R."/>
            <person name="Tsui H.-C.T."/>
            <person name="Winkler M.E."/>
        </authorList>
    </citation>
    <scope>NUCLEOTIDE SEQUENCE</scope>
</reference>
<dbReference type="Pfam" id="PF01408">
    <property type="entry name" value="GFO_IDH_MocA"/>
    <property type="match status" value="1"/>
</dbReference>
<evidence type="ECO:0008006" key="5">
    <source>
        <dbReference type="Google" id="ProtNLM"/>
    </source>
</evidence>
<dbReference type="InterPro" id="IPR036291">
    <property type="entry name" value="NAD(P)-bd_dom_sf"/>
</dbReference>
<dbReference type="InterPro" id="IPR055170">
    <property type="entry name" value="GFO_IDH_MocA-like_dom"/>
</dbReference>